<keyword evidence="5" id="KW-1185">Reference proteome</keyword>
<reference evidence="4 5" key="1">
    <citation type="submission" date="2021-03" db="EMBL/GenBank/DDBJ databases">
        <title>Paenibacillus artemisicola MWE-103 whole genome sequence.</title>
        <authorList>
            <person name="Ham Y.J."/>
        </authorList>
    </citation>
    <scope>NUCLEOTIDE SEQUENCE [LARGE SCALE GENOMIC DNA]</scope>
    <source>
        <strain evidence="4 5">MWE-103</strain>
    </source>
</reference>
<dbReference type="InterPro" id="IPR009061">
    <property type="entry name" value="DNA-bd_dom_put_sf"/>
</dbReference>
<dbReference type="SUPFAM" id="SSF46955">
    <property type="entry name" value="Putative DNA-binding domain"/>
    <property type="match status" value="1"/>
</dbReference>
<dbReference type="Gene3D" id="1.10.1660.10">
    <property type="match status" value="1"/>
</dbReference>
<dbReference type="PROSITE" id="PS50937">
    <property type="entry name" value="HTH_MERR_2"/>
    <property type="match status" value="1"/>
</dbReference>
<dbReference type="PANTHER" id="PTHR30204:SF83">
    <property type="entry name" value="TRANSCRIPTIONAL REGULATOR, MERR FAMILY"/>
    <property type="match status" value="1"/>
</dbReference>
<accession>A0ABS3WEM6</accession>
<dbReference type="InterPro" id="IPR047057">
    <property type="entry name" value="MerR_fam"/>
</dbReference>
<dbReference type="SMART" id="SM00422">
    <property type="entry name" value="HTH_MERR"/>
    <property type="match status" value="1"/>
</dbReference>
<gene>
    <name evidence="4" type="ORF">I8J29_21355</name>
</gene>
<dbReference type="Pfam" id="PF13411">
    <property type="entry name" value="MerR_1"/>
    <property type="match status" value="1"/>
</dbReference>
<feature type="coiled-coil region" evidence="2">
    <location>
        <begin position="83"/>
        <end position="110"/>
    </location>
</feature>
<evidence type="ECO:0000259" key="3">
    <source>
        <dbReference type="PROSITE" id="PS50937"/>
    </source>
</evidence>
<name>A0ABS3WEM6_9BACL</name>
<dbReference type="RefSeq" id="WP_208849507.1">
    <property type="nucleotide sequence ID" value="NZ_JAGGDJ010000022.1"/>
</dbReference>
<dbReference type="Proteomes" id="UP000670947">
    <property type="component" value="Unassembled WGS sequence"/>
</dbReference>
<dbReference type="PANTHER" id="PTHR30204">
    <property type="entry name" value="REDOX-CYCLING DRUG-SENSING TRANSCRIPTIONAL ACTIVATOR SOXR"/>
    <property type="match status" value="1"/>
</dbReference>
<comment type="caution">
    <text evidence="4">The sequence shown here is derived from an EMBL/GenBank/DDBJ whole genome shotgun (WGS) entry which is preliminary data.</text>
</comment>
<keyword evidence="1" id="KW-0238">DNA-binding</keyword>
<dbReference type="InterPro" id="IPR000551">
    <property type="entry name" value="MerR-type_HTH_dom"/>
</dbReference>
<evidence type="ECO:0000256" key="1">
    <source>
        <dbReference type="ARBA" id="ARBA00023125"/>
    </source>
</evidence>
<dbReference type="CDD" id="cd01109">
    <property type="entry name" value="HTH_YyaN"/>
    <property type="match status" value="1"/>
</dbReference>
<feature type="domain" description="HTH merR-type" evidence="3">
    <location>
        <begin position="1"/>
        <end position="71"/>
    </location>
</feature>
<proteinExistence type="predicted"/>
<dbReference type="EMBL" id="JAGGDJ010000022">
    <property type="protein sequence ID" value="MBO7746767.1"/>
    <property type="molecule type" value="Genomic_DNA"/>
</dbReference>
<organism evidence="4 5">
    <name type="scientific">Paenibacillus artemisiicola</name>
    <dbReference type="NCBI Taxonomy" id="1172618"/>
    <lineage>
        <taxon>Bacteria</taxon>
        <taxon>Bacillati</taxon>
        <taxon>Bacillota</taxon>
        <taxon>Bacilli</taxon>
        <taxon>Bacillales</taxon>
        <taxon>Paenibacillaceae</taxon>
        <taxon>Paenibacillus</taxon>
    </lineage>
</organism>
<protein>
    <submittedName>
        <fullName evidence="4">MerR family transcriptional regulator</fullName>
    </submittedName>
</protein>
<keyword evidence="2" id="KW-0175">Coiled coil</keyword>
<evidence type="ECO:0000313" key="5">
    <source>
        <dbReference type="Proteomes" id="UP000670947"/>
    </source>
</evidence>
<evidence type="ECO:0000256" key="2">
    <source>
        <dbReference type="SAM" id="Coils"/>
    </source>
</evidence>
<sequence length="132" mass="15423">MQFTIKEASERLGIPPHTIRFYEKEGLLPHIRRNESGNRVFDDEDLDWIKLMACFRITGMTISSLKRIVDLALQGDSTIPQRKAILEQHKQELQRRQAELDVAFEAVNRKLTKYESIEKGETVSGYEFEMDH</sequence>
<evidence type="ECO:0000313" key="4">
    <source>
        <dbReference type="EMBL" id="MBO7746767.1"/>
    </source>
</evidence>